<dbReference type="EMBL" id="JBGNYA010000001">
    <property type="protein sequence ID" value="MFA1610539.1"/>
    <property type="molecule type" value="Genomic_DNA"/>
</dbReference>
<accession>A0ABD5MA68</accession>
<dbReference type="AlphaFoldDB" id="A0ABD5MA68"/>
<dbReference type="InterPro" id="IPR036390">
    <property type="entry name" value="WH_DNA-bd_sf"/>
</dbReference>
<dbReference type="Pfam" id="PF12840">
    <property type="entry name" value="HTH_20"/>
    <property type="match status" value="1"/>
</dbReference>
<proteinExistence type="predicted"/>
<sequence length="112" mass="11999">MSSLLPAHGSVERPAPDRTEVVVDGTGSGAVLSVLASETAQAVLCALDAGPKPVSEIAEAADTSLQNARYHVGRLREAGFVEPVDTWYSEKGREMTVYGLLVDRLVLRFESR</sequence>
<dbReference type="Proteomes" id="UP001570511">
    <property type="component" value="Unassembled WGS sequence"/>
</dbReference>
<name>A0ABD5MA68_9EURY</name>
<evidence type="ECO:0000313" key="1">
    <source>
        <dbReference type="EMBL" id="MFA1610539.1"/>
    </source>
</evidence>
<comment type="caution">
    <text evidence="1">The sequence shown here is derived from an EMBL/GenBank/DDBJ whole genome shotgun (WGS) entry which is preliminary data.</text>
</comment>
<reference evidence="1 2" key="1">
    <citation type="submission" date="2024-08" db="EMBL/GenBank/DDBJ databases">
        <title>Halobellus sp. MBLA0158 whole genome sequence.</title>
        <authorList>
            <person name="Hwang C.Y."/>
            <person name="Cho E.-S."/>
            <person name="Seo M.-J."/>
        </authorList>
    </citation>
    <scope>NUCLEOTIDE SEQUENCE [LARGE SCALE GENOMIC DNA]</scope>
    <source>
        <strain evidence="1 2">MBLA0158</strain>
    </source>
</reference>
<dbReference type="Gene3D" id="1.10.10.10">
    <property type="entry name" value="Winged helix-like DNA-binding domain superfamily/Winged helix DNA-binding domain"/>
    <property type="match status" value="1"/>
</dbReference>
<dbReference type="InterPro" id="IPR011991">
    <property type="entry name" value="ArsR-like_HTH"/>
</dbReference>
<dbReference type="CDD" id="cd00090">
    <property type="entry name" value="HTH_ARSR"/>
    <property type="match status" value="1"/>
</dbReference>
<organism evidence="1 2">
    <name type="scientific">Halobellus rubicundus</name>
    <dbReference type="NCBI Taxonomy" id="2996466"/>
    <lineage>
        <taxon>Archaea</taxon>
        <taxon>Methanobacteriati</taxon>
        <taxon>Methanobacteriota</taxon>
        <taxon>Stenosarchaea group</taxon>
        <taxon>Halobacteria</taxon>
        <taxon>Halobacteriales</taxon>
        <taxon>Haloferacaceae</taxon>
        <taxon>Halobellus</taxon>
    </lineage>
</organism>
<evidence type="ECO:0000313" key="2">
    <source>
        <dbReference type="Proteomes" id="UP001570511"/>
    </source>
</evidence>
<protein>
    <submittedName>
        <fullName evidence="1">ArsR/SmtB family transcription factor</fullName>
    </submittedName>
</protein>
<dbReference type="RefSeq" id="WP_372388155.1">
    <property type="nucleotide sequence ID" value="NZ_JBGNYA010000001.1"/>
</dbReference>
<dbReference type="InterPro" id="IPR036388">
    <property type="entry name" value="WH-like_DNA-bd_sf"/>
</dbReference>
<keyword evidence="2" id="KW-1185">Reference proteome</keyword>
<gene>
    <name evidence="1" type="ORF">OS889_05910</name>
</gene>
<dbReference type="SUPFAM" id="SSF46785">
    <property type="entry name" value="Winged helix' DNA-binding domain"/>
    <property type="match status" value="1"/>
</dbReference>